<name>A0A7V2ZL40_9BACT</name>
<proteinExistence type="predicted"/>
<protein>
    <submittedName>
        <fullName evidence="1">DUF2141 domain-containing protein</fullName>
    </submittedName>
</protein>
<evidence type="ECO:0000313" key="1">
    <source>
        <dbReference type="EMBL" id="HFI91853.1"/>
    </source>
</evidence>
<comment type="caution">
    <text evidence="1">The sequence shown here is derived from an EMBL/GenBank/DDBJ whole genome shotgun (WGS) entry which is preliminary data.</text>
</comment>
<organism evidence="1">
    <name type="scientific">Ignavibacterium album</name>
    <dbReference type="NCBI Taxonomy" id="591197"/>
    <lineage>
        <taxon>Bacteria</taxon>
        <taxon>Pseudomonadati</taxon>
        <taxon>Ignavibacteriota</taxon>
        <taxon>Ignavibacteria</taxon>
        <taxon>Ignavibacteriales</taxon>
        <taxon>Ignavibacteriaceae</taxon>
        <taxon>Ignavibacterium</taxon>
    </lineage>
</organism>
<sequence>MKFLLTKYFLIVLLFSIISYAGDNQKLKLTVKIKGLKNNQGTVKIALCNSAENYKNDRSPFKAAILEINNNEVIATFDDLTIGNYAVKAFHDVNNNDDFDTNFLGIPKEDYGFSNNVKGLFGPPSWEAAKFQLNKSEQVIEINFN</sequence>
<dbReference type="Pfam" id="PF09912">
    <property type="entry name" value="DUF2141"/>
    <property type="match status" value="1"/>
</dbReference>
<dbReference type="AlphaFoldDB" id="A0A7V2ZL40"/>
<reference evidence="1" key="1">
    <citation type="journal article" date="2020" name="mSystems">
        <title>Genome- and Community-Level Interaction Insights into Carbon Utilization and Element Cycling Functions of Hydrothermarchaeota in Hydrothermal Sediment.</title>
        <authorList>
            <person name="Zhou Z."/>
            <person name="Liu Y."/>
            <person name="Xu W."/>
            <person name="Pan J."/>
            <person name="Luo Z.H."/>
            <person name="Li M."/>
        </authorList>
    </citation>
    <scope>NUCLEOTIDE SEQUENCE [LARGE SCALE GENOMIC DNA]</scope>
    <source>
        <strain evidence="1">SpSt-479</strain>
    </source>
</reference>
<gene>
    <name evidence="1" type="ORF">ENS31_10055</name>
</gene>
<accession>A0A7V2ZL40</accession>
<dbReference type="InterPro" id="IPR018673">
    <property type="entry name" value="DUF2141"/>
</dbReference>
<dbReference type="EMBL" id="DSUJ01000008">
    <property type="protein sequence ID" value="HFI91853.1"/>
    <property type="molecule type" value="Genomic_DNA"/>
</dbReference>